<evidence type="ECO:0000256" key="17">
    <source>
        <dbReference type="ARBA" id="ARBA00066458"/>
    </source>
</evidence>
<dbReference type="PANTHER" id="PTHR10578:SF104">
    <property type="entry name" value="CYTOCHROME B2, MITOCHONDRIAL-RELATED"/>
    <property type="match status" value="1"/>
</dbReference>
<feature type="domain" description="FMN hydroxy acid dehydrogenase" evidence="23">
    <location>
        <begin position="106"/>
        <end position="466"/>
    </location>
</feature>
<dbReference type="InterPro" id="IPR001199">
    <property type="entry name" value="Cyt_B5-like_heme/steroid-bd"/>
</dbReference>
<proteinExistence type="inferred from homology"/>
<dbReference type="InterPro" id="IPR000262">
    <property type="entry name" value="FMN-dep_DH"/>
</dbReference>
<comment type="similarity">
    <text evidence="15">In the C-terminal section; belongs to the FMN-dependent alpha-hydroxy acid dehydrogenase family.</text>
</comment>
<dbReference type="GO" id="GO:0004460">
    <property type="term" value="F:L-lactate dehydrogenase (cytochrome) activity"/>
    <property type="evidence" value="ECO:0007669"/>
    <property type="project" value="UniProtKB-EC"/>
</dbReference>
<evidence type="ECO:0000256" key="7">
    <source>
        <dbReference type="ARBA" id="ARBA00022630"/>
    </source>
</evidence>
<evidence type="ECO:0000256" key="16">
    <source>
        <dbReference type="ARBA" id="ARBA00061589"/>
    </source>
</evidence>
<evidence type="ECO:0000256" key="1">
    <source>
        <dbReference type="ARBA" id="ARBA00001917"/>
    </source>
</evidence>
<dbReference type="PANTHER" id="PTHR10578">
    <property type="entry name" value="S -2-HYDROXY-ACID OXIDASE-RELATED"/>
    <property type="match status" value="1"/>
</dbReference>
<evidence type="ECO:0000256" key="20">
    <source>
        <dbReference type="ARBA" id="ARBA00078774"/>
    </source>
</evidence>
<dbReference type="GO" id="GO:0005758">
    <property type="term" value="C:mitochondrial intermembrane space"/>
    <property type="evidence" value="ECO:0007669"/>
    <property type="project" value="UniProtKB-SubCell"/>
</dbReference>
<comment type="subunit">
    <text evidence="4">Homotetramer.</text>
</comment>
<dbReference type="InterPro" id="IPR036400">
    <property type="entry name" value="Cyt_B5-like_heme/steroid_sf"/>
</dbReference>
<organism evidence="24 25">
    <name type="scientific">Cryomyces minteri</name>
    <dbReference type="NCBI Taxonomy" id="331657"/>
    <lineage>
        <taxon>Eukaryota</taxon>
        <taxon>Fungi</taxon>
        <taxon>Dikarya</taxon>
        <taxon>Ascomycota</taxon>
        <taxon>Pezizomycotina</taxon>
        <taxon>Dothideomycetes</taxon>
        <taxon>Dothideomycetes incertae sedis</taxon>
        <taxon>Cryomyces</taxon>
    </lineage>
</organism>
<evidence type="ECO:0000256" key="2">
    <source>
        <dbReference type="ARBA" id="ARBA00001970"/>
    </source>
</evidence>
<keyword evidence="13" id="KW-0496">Mitochondrion</keyword>
<comment type="cofactor">
    <cofactor evidence="1">
        <name>FMN</name>
        <dbReference type="ChEBI" id="CHEBI:58210"/>
    </cofactor>
</comment>
<evidence type="ECO:0000256" key="21">
    <source>
        <dbReference type="ARBA" id="ARBA00078938"/>
    </source>
</evidence>
<keyword evidence="25" id="KW-1185">Reference proteome</keyword>
<dbReference type="EC" id="1.1.2.3" evidence="17"/>
<evidence type="ECO:0000256" key="11">
    <source>
        <dbReference type="ARBA" id="ARBA00023002"/>
    </source>
</evidence>
<dbReference type="Pfam" id="PF01070">
    <property type="entry name" value="FMN_dh"/>
    <property type="match status" value="1"/>
</dbReference>
<evidence type="ECO:0000256" key="4">
    <source>
        <dbReference type="ARBA" id="ARBA00011881"/>
    </source>
</evidence>
<dbReference type="FunFam" id="3.20.20.70:FF:000062">
    <property type="entry name" value="Cytochrome b2, mitochondrial, putative"/>
    <property type="match status" value="1"/>
</dbReference>
<evidence type="ECO:0000313" key="24">
    <source>
        <dbReference type="EMBL" id="TKA49957.1"/>
    </source>
</evidence>
<evidence type="ECO:0000256" key="19">
    <source>
        <dbReference type="ARBA" id="ARBA00075949"/>
    </source>
</evidence>
<protein>
    <recommendedName>
        <fullName evidence="18">L-lactate dehydrogenase (cytochrome)</fullName>
        <ecNumber evidence="17">1.1.2.3</ecNumber>
    </recommendedName>
    <alternativeName>
        <fullName evidence="20">Cytochrome b2</fullName>
    </alternativeName>
    <alternativeName>
        <fullName evidence="19">Flavocytochrome b2</fullName>
    </alternativeName>
    <alternativeName>
        <fullName evidence="21">L-lactate ferricytochrome c oxidoreductase</fullName>
    </alternativeName>
</protein>
<dbReference type="SUPFAM" id="SSF51395">
    <property type="entry name" value="FMN-linked oxidoreductases"/>
    <property type="match status" value="1"/>
</dbReference>
<comment type="cofactor">
    <cofactor evidence="2">
        <name>heme b</name>
        <dbReference type="ChEBI" id="CHEBI:60344"/>
    </cofactor>
</comment>
<keyword evidence="12" id="KW-0408">Iron</keyword>
<dbReference type="InterPro" id="IPR037458">
    <property type="entry name" value="L-MDH/L-LDH_FMN-bd"/>
</dbReference>
<evidence type="ECO:0000259" key="22">
    <source>
        <dbReference type="PROSITE" id="PS50255"/>
    </source>
</evidence>
<comment type="catalytic activity">
    <reaction evidence="14">
        <text>(S)-lactate + 2 Fe(III)-[cytochrome c] = 2 Fe(II)-[cytochrome c] + pyruvate + 2 H(+)</text>
        <dbReference type="Rhea" id="RHEA:19909"/>
        <dbReference type="Rhea" id="RHEA-COMP:10350"/>
        <dbReference type="Rhea" id="RHEA-COMP:14399"/>
        <dbReference type="ChEBI" id="CHEBI:15361"/>
        <dbReference type="ChEBI" id="CHEBI:15378"/>
        <dbReference type="ChEBI" id="CHEBI:16651"/>
        <dbReference type="ChEBI" id="CHEBI:29033"/>
        <dbReference type="ChEBI" id="CHEBI:29034"/>
        <dbReference type="EC" id="1.1.2.3"/>
    </reaction>
    <physiologicalReaction direction="left-to-right" evidence="14">
        <dbReference type="Rhea" id="RHEA:19910"/>
    </physiologicalReaction>
</comment>
<comment type="similarity">
    <text evidence="16">In the N-terminal section; belongs to the cytochrome b5 family.</text>
</comment>
<dbReference type="SMART" id="SM01117">
    <property type="entry name" value="Cyt-b5"/>
    <property type="match status" value="1"/>
</dbReference>
<dbReference type="PROSITE" id="PS51349">
    <property type="entry name" value="FMN_HYDROXY_ACID_DH_2"/>
    <property type="match status" value="1"/>
</dbReference>
<keyword evidence="6" id="KW-0349">Heme</keyword>
<evidence type="ECO:0000256" key="10">
    <source>
        <dbReference type="ARBA" id="ARBA00022946"/>
    </source>
</evidence>
<evidence type="ECO:0000259" key="23">
    <source>
        <dbReference type="PROSITE" id="PS51349"/>
    </source>
</evidence>
<name>A0A4U0VKW1_9PEZI</name>
<dbReference type="STRING" id="331657.A0A4U0VKW1"/>
<evidence type="ECO:0000256" key="15">
    <source>
        <dbReference type="ARBA" id="ARBA00061137"/>
    </source>
</evidence>
<evidence type="ECO:0000256" key="3">
    <source>
        <dbReference type="ARBA" id="ARBA00004569"/>
    </source>
</evidence>
<dbReference type="CDD" id="cd02922">
    <property type="entry name" value="FCB2_FMN"/>
    <property type="match status" value="1"/>
</dbReference>
<dbReference type="OrthoDB" id="1925334at2759"/>
<evidence type="ECO:0000256" key="12">
    <source>
        <dbReference type="ARBA" id="ARBA00023004"/>
    </source>
</evidence>
<comment type="subcellular location">
    <subcellularLocation>
        <location evidence="3">Mitochondrion intermembrane space</location>
    </subcellularLocation>
</comment>
<dbReference type="Gene3D" id="3.20.20.70">
    <property type="entry name" value="Aldolase class I"/>
    <property type="match status" value="1"/>
</dbReference>
<comment type="caution">
    <text evidence="24">The sequence shown here is derived from an EMBL/GenBank/DDBJ whole genome shotgun (WGS) entry which is preliminary data.</text>
</comment>
<dbReference type="InterPro" id="IPR037396">
    <property type="entry name" value="FMN_HAD"/>
</dbReference>
<evidence type="ECO:0000256" key="18">
    <source>
        <dbReference type="ARBA" id="ARBA00068515"/>
    </source>
</evidence>
<keyword evidence="9" id="KW-0479">Metal-binding</keyword>
<dbReference type="EMBL" id="NAJN01002693">
    <property type="protein sequence ID" value="TKA49957.1"/>
    <property type="molecule type" value="Genomic_DNA"/>
</dbReference>
<dbReference type="FunFam" id="3.10.120.10:FF:000009">
    <property type="entry name" value="Cytochrome b2, mitochondrial, putative"/>
    <property type="match status" value="1"/>
</dbReference>
<dbReference type="Gene3D" id="3.10.120.10">
    <property type="entry name" value="Cytochrome b5-like heme/steroid binding domain"/>
    <property type="match status" value="1"/>
</dbReference>
<reference evidence="24 25" key="1">
    <citation type="submission" date="2017-03" db="EMBL/GenBank/DDBJ databases">
        <title>Genomes of endolithic fungi from Antarctica.</title>
        <authorList>
            <person name="Coleine C."/>
            <person name="Masonjones S."/>
            <person name="Stajich J.E."/>
        </authorList>
    </citation>
    <scope>NUCLEOTIDE SEQUENCE [LARGE SCALE GENOMIC DNA]</scope>
    <source>
        <strain evidence="24 25">CCFEE 5187</strain>
    </source>
</reference>
<keyword evidence="10" id="KW-0809">Transit peptide</keyword>
<evidence type="ECO:0000256" key="5">
    <source>
        <dbReference type="ARBA" id="ARBA00022448"/>
    </source>
</evidence>
<evidence type="ECO:0000256" key="8">
    <source>
        <dbReference type="ARBA" id="ARBA00022643"/>
    </source>
</evidence>
<evidence type="ECO:0000256" key="13">
    <source>
        <dbReference type="ARBA" id="ARBA00023128"/>
    </source>
</evidence>
<evidence type="ECO:0000256" key="6">
    <source>
        <dbReference type="ARBA" id="ARBA00022617"/>
    </source>
</evidence>
<feature type="domain" description="Cytochrome b5 heme-binding" evidence="22">
    <location>
        <begin position="4"/>
        <end position="81"/>
    </location>
</feature>
<sequence>MAEERLVSVEDVQKHSSPEDCWIVVDGNVWDMTEFAPDHPGGAGIILRHAGRDATTSYSEIHAPSVIPDNLPPNKLIGRLDTSTINEKWVKPPPPKTPQLQLNEKPPLSTLINAYDIEEVASRTLSKKTWAFYSSAATDCVTRDANKSMFDRMWWRPRILRNVRDVSTKTSILGCDVSLPLFVSPAAMARLVHPEGEKALARGCAAKGVAQCVSTNASFPLNEIVSEVPSTQPFFFQLYVNKDRSKSEALLRTVAALGVKAIFLTVDAPVAGKREADERVKADEGLTTPMSGASSTNDAKGGGLGRIMSTYIDATLNWEDLKWLRSCTNLPIVLKGVQTATDAKAAMEAGVAGIVLSNHGGRSLDTSPPAILILLECQRCCPEIFDRMEVYVDGGIRRGTDILKALCLGATAVGIGRHFLYSLNYGQEGVEHFTELMRDELETSMRMIGITDLSQVHPGLVNTLDVDHLVPTSLEHPYARWRPRQPLAKAEGKVEASVKGLARFWPRAKL</sequence>
<evidence type="ECO:0000256" key="9">
    <source>
        <dbReference type="ARBA" id="ARBA00022723"/>
    </source>
</evidence>
<dbReference type="Pfam" id="PF00173">
    <property type="entry name" value="Cyt-b5"/>
    <property type="match status" value="1"/>
</dbReference>
<gene>
    <name evidence="24" type="ORF">B0A49_12392</name>
</gene>
<evidence type="ECO:0000313" key="25">
    <source>
        <dbReference type="Proteomes" id="UP000308768"/>
    </source>
</evidence>
<dbReference type="PROSITE" id="PS50255">
    <property type="entry name" value="CYTOCHROME_B5_2"/>
    <property type="match status" value="1"/>
</dbReference>
<evidence type="ECO:0000256" key="14">
    <source>
        <dbReference type="ARBA" id="ARBA00052399"/>
    </source>
</evidence>
<keyword evidence="11" id="KW-0560">Oxidoreductase</keyword>
<keyword evidence="5" id="KW-0813">Transport</keyword>
<keyword evidence="7" id="KW-0285">Flavoprotein</keyword>
<keyword evidence="8" id="KW-0288">FMN</keyword>
<dbReference type="GO" id="GO:0046872">
    <property type="term" value="F:metal ion binding"/>
    <property type="evidence" value="ECO:0007669"/>
    <property type="project" value="UniProtKB-KW"/>
</dbReference>
<dbReference type="SUPFAM" id="SSF55856">
    <property type="entry name" value="Cytochrome b5-like heme/steroid binding domain"/>
    <property type="match status" value="1"/>
</dbReference>
<dbReference type="Proteomes" id="UP000308768">
    <property type="component" value="Unassembled WGS sequence"/>
</dbReference>
<dbReference type="InterPro" id="IPR013785">
    <property type="entry name" value="Aldolase_TIM"/>
</dbReference>
<accession>A0A4U0VKW1</accession>
<dbReference type="AlphaFoldDB" id="A0A4U0VKW1"/>